<dbReference type="EMBL" id="JAROKS010000449">
    <property type="protein sequence ID" value="KAK1784181.1"/>
    <property type="molecule type" value="Genomic_DNA"/>
</dbReference>
<reference evidence="2" key="1">
    <citation type="submission" date="2023-03" db="EMBL/GenBank/DDBJ databases">
        <title>Electrophorus voltai genome.</title>
        <authorList>
            <person name="Bian C."/>
        </authorList>
    </citation>
    <scope>NUCLEOTIDE SEQUENCE</scope>
    <source>
        <strain evidence="2">CB-2022</strain>
        <tissue evidence="2">Muscle</tissue>
    </source>
</reference>
<proteinExistence type="predicted"/>
<accession>A0AAD8YQN4</accession>
<evidence type="ECO:0000313" key="2">
    <source>
        <dbReference type="EMBL" id="KAK1784181.1"/>
    </source>
</evidence>
<protein>
    <submittedName>
        <fullName evidence="2">Uncharacterized protein</fullName>
    </submittedName>
</protein>
<gene>
    <name evidence="2" type="ORF">P4O66_020694</name>
</gene>
<feature type="region of interest" description="Disordered" evidence="1">
    <location>
        <begin position="304"/>
        <end position="336"/>
    </location>
</feature>
<feature type="compositionally biased region" description="Basic and acidic residues" evidence="1">
    <location>
        <begin position="155"/>
        <end position="195"/>
    </location>
</feature>
<evidence type="ECO:0000256" key="1">
    <source>
        <dbReference type="SAM" id="MobiDB-lite"/>
    </source>
</evidence>
<feature type="region of interest" description="Disordered" evidence="1">
    <location>
        <begin position="122"/>
        <end position="141"/>
    </location>
</feature>
<feature type="compositionally biased region" description="Low complexity" evidence="1">
    <location>
        <begin position="304"/>
        <end position="323"/>
    </location>
</feature>
<evidence type="ECO:0000313" key="3">
    <source>
        <dbReference type="Proteomes" id="UP001239994"/>
    </source>
</evidence>
<feature type="region of interest" description="Disordered" evidence="1">
    <location>
        <begin position="152"/>
        <end position="195"/>
    </location>
</feature>
<keyword evidence="3" id="KW-1185">Reference proteome</keyword>
<feature type="non-terminal residue" evidence="2">
    <location>
        <position position="1"/>
    </location>
</feature>
<dbReference type="Proteomes" id="UP001239994">
    <property type="component" value="Unassembled WGS sequence"/>
</dbReference>
<name>A0AAD8YQN4_9TELE</name>
<dbReference type="AlphaFoldDB" id="A0AAD8YQN4"/>
<sequence>MMRSRAPGSTLNALRRRTGRVISTGEERTALYLPERNGPRYIYRRGTDRDISTGEERTALYLPERNGSRDICRCTESVVDIGVAHVSAGYRIYSRKTETHRNESDQSRALSQGLLRRGALHLGAESRDHPQPKSVGGAGARAVRHERLLLQTEGARAEHPAEQVREPSGDSAARDRLHIRPADSAGERDGREERARGECAFASRAYRASRVGWKGPGFGSVNAVLFCVADRPRRSRTASLKRTGRCATRRANVSNKLDPKTQNRSTWTLNLLIRSRVRKERGTASCSSVGHGQLFHGNPRAMLRAPRGASPASARGAGGLPALQKKAQSGGNAGLASPPVSSVPVGYLAQLGNRTADCLYATPHGPAAKPVRVNSGRLPVSPLALRNTPARRRLISTSRGDGDDDDEVMKSGIKMNIWYNRFGLPRGRDRR</sequence>
<organism evidence="2 3">
    <name type="scientific">Electrophorus voltai</name>
    <dbReference type="NCBI Taxonomy" id="2609070"/>
    <lineage>
        <taxon>Eukaryota</taxon>
        <taxon>Metazoa</taxon>
        <taxon>Chordata</taxon>
        <taxon>Craniata</taxon>
        <taxon>Vertebrata</taxon>
        <taxon>Euteleostomi</taxon>
        <taxon>Actinopterygii</taxon>
        <taxon>Neopterygii</taxon>
        <taxon>Teleostei</taxon>
        <taxon>Ostariophysi</taxon>
        <taxon>Gymnotiformes</taxon>
        <taxon>Gymnotoidei</taxon>
        <taxon>Gymnotidae</taxon>
        <taxon>Electrophorus</taxon>
    </lineage>
</organism>
<comment type="caution">
    <text evidence="2">The sequence shown here is derived from an EMBL/GenBank/DDBJ whole genome shotgun (WGS) entry which is preliminary data.</text>
</comment>